<keyword evidence="14" id="KW-0472">Membrane</keyword>
<evidence type="ECO:0000256" key="1">
    <source>
        <dbReference type="ARBA" id="ARBA00002274"/>
    </source>
</evidence>
<dbReference type="PANTHER" id="PTHR42724:SF1">
    <property type="entry name" value="TETRAACYLDISACCHARIDE 4'-KINASE, MITOCHONDRIAL-RELATED"/>
    <property type="match status" value="1"/>
</dbReference>
<comment type="pathway">
    <text evidence="2 13">Glycolipid biosynthesis; lipid IV(A) biosynthesis; lipid IV(A) from (3R)-3-hydroxytetradecanoyl-[acyl-carrier-protein] and UDP-N-acetyl-alpha-D-glucosamine: step 6/6.</text>
</comment>
<dbReference type="GO" id="GO:0009029">
    <property type="term" value="F:lipid-A 4'-kinase activity"/>
    <property type="evidence" value="ECO:0007669"/>
    <property type="project" value="UniProtKB-UniRule"/>
</dbReference>
<evidence type="ECO:0000256" key="9">
    <source>
        <dbReference type="ARBA" id="ARBA00022777"/>
    </source>
</evidence>
<keyword evidence="5 13" id="KW-0444">Lipid biosynthesis</keyword>
<dbReference type="GO" id="GO:0009244">
    <property type="term" value="P:lipopolysaccharide core region biosynthetic process"/>
    <property type="evidence" value="ECO:0007669"/>
    <property type="project" value="TreeGrafter"/>
</dbReference>
<dbReference type="GO" id="GO:0009245">
    <property type="term" value="P:lipid A biosynthetic process"/>
    <property type="evidence" value="ECO:0007669"/>
    <property type="project" value="UniProtKB-UniRule"/>
</dbReference>
<comment type="catalytic activity">
    <reaction evidence="13">
        <text>a lipid A disaccharide + ATP = a lipid IVA + ADP + H(+)</text>
        <dbReference type="Rhea" id="RHEA:67840"/>
        <dbReference type="ChEBI" id="CHEBI:15378"/>
        <dbReference type="ChEBI" id="CHEBI:30616"/>
        <dbReference type="ChEBI" id="CHEBI:176343"/>
        <dbReference type="ChEBI" id="CHEBI:176425"/>
        <dbReference type="ChEBI" id="CHEBI:456216"/>
        <dbReference type="EC" id="2.7.1.130"/>
    </reaction>
</comment>
<dbReference type="KEGG" id="mgin:FRZ54_23060"/>
<keyword evidence="16" id="KW-1185">Reference proteome</keyword>
<accession>A0A5B8V1D8</accession>
<gene>
    <name evidence="13 15" type="primary">lpxK</name>
    <name evidence="15" type="ORF">FRZ54_23060</name>
</gene>
<evidence type="ECO:0000256" key="11">
    <source>
        <dbReference type="ARBA" id="ARBA00023098"/>
    </source>
</evidence>
<evidence type="ECO:0000256" key="10">
    <source>
        <dbReference type="ARBA" id="ARBA00022840"/>
    </source>
</evidence>
<evidence type="ECO:0000256" key="12">
    <source>
        <dbReference type="ARBA" id="ARBA00029757"/>
    </source>
</evidence>
<dbReference type="GO" id="GO:0005524">
    <property type="term" value="F:ATP binding"/>
    <property type="evidence" value="ECO:0007669"/>
    <property type="project" value="UniProtKB-UniRule"/>
</dbReference>
<keyword evidence="11 13" id="KW-0443">Lipid metabolism</keyword>
<keyword evidence="6 13" id="KW-0441">Lipid A biosynthesis</keyword>
<dbReference type="EMBL" id="CP042436">
    <property type="protein sequence ID" value="QEC65327.1"/>
    <property type="molecule type" value="Genomic_DNA"/>
</dbReference>
<dbReference type="HAMAP" id="MF_00409">
    <property type="entry name" value="LpxK"/>
    <property type="match status" value="1"/>
</dbReference>
<dbReference type="UniPathway" id="UPA00359">
    <property type="reaction ID" value="UER00482"/>
</dbReference>
<dbReference type="SUPFAM" id="SSF52540">
    <property type="entry name" value="P-loop containing nucleoside triphosphate hydrolases"/>
    <property type="match status" value="1"/>
</dbReference>
<evidence type="ECO:0000256" key="13">
    <source>
        <dbReference type="HAMAP-Rule" id="MF_00409"/>
    </source>
</evidence>
<sequence length="354" mass="39736">MKNLRWLLLPFSLIYGLVVIIRNWLYDGGLLKSREFTIPVICVGNLDIGGAGKSPMTEYLIRLLKTHNKLATLSRGYGRTTRGFLTATTTATAAEIGDEPSQFKHKFPDITVAVCEDRANGIQHLKKEHNLVILDDGYQHRAVKPGFSVLMFDYGKIYDPHWLLPAGNMREPFSGRWRGDILVVSKCPENISIAEQTSIAERLEPLPFQALFFTSIAYQPLQDINGKKAHISPDADTIVFLLTGIANPAPLVRHITSITPHIIHHNYPDHHRFSLKNIAKLADEFEACTAQKKVIITTEKDAQRLGEHELRAAVEKLPVMVLPVSVSFLNNSGPGFDQLVTAYVREHRTNHIIH</sequence>
<evidence type="ECO:0000256" key="4">
    <source>
        <dbReference type="ARBA" id="ARBA00016436"/>
    </source>
</evidence>
<evidence type="ECO:0000256" key="14">
    <source>
        <dbReference type="SAM" id="Phobius"/>
    </source>
</evidence>
<keyword evidence="14" id="KW-1133">Transmembrane helix</keyword>
<evidence type="ECO:0000256" key="8">
    <source>
        <dbReference type="ARBA" id="ARBA00022741"/>
    </source>
</evidence>
<evidence type="ECO:0000313" key="15">
    <source>
        <dbReference type="EMBL" id="QEC65327.1"/>
    </source>
</evidence>
<dbReference type="AlphaFoldDB" id="A0A5B8V1D8"/>
<comment type="similarity">
    <text evidence="13">Belongs to the LpxK family.</text>
</comment>
<proteinExistence type="inferred from homology"/>
<dbReference type="NCBIfam" id="TIGR00682">
    <property type="entry name" value="lpxK"/>
    <property type="match status" value="1"/>
</dbReference>
<keyword evidence="14" id="KW-0812">Transmembrane</keyword>
<evidence type="ECO:0000256" key="2">
    <source>
        <dbReference type="ARBA" id="ARBA00004870"/>
    </source>
</evidence>
<dbReference type="PANTHER" id="PTHR42724">
    <property type="entry name" value="TETRAACYLDISACCHARIDE 4'-KINASE"/>
    <property type="match status" value="1"/>
</dbReference>
<dbReference type="RefSeq" id="WP_147034158.1">
    <property type="nucleotide sequence ID" value="NZ_CP042436.1"/>
</dbReference>
<comment type="caution">
    <text evidence="13">Lacks conserved residue(s) required for the propagation of feature annotation.</text>
</comment>
<protein>
    <recommendedName>
        <fullName evidence="4 13">Tetraacyldisaccharide 4'-kinase</fullName>
        <ecNumber evidence="3 13">2.7.1.130</ecNumber>
    </recommendedName>
    <alternativeName>
        <fullName evidence="12 13">Lipid A 4'-kinase</fullName>
    </alternativeName>
</protein>
<evidence type="ECO:0000256" key="7">
    <source>
        <dbReference type="ARBA" id="ARBA00022679"/>
    </source>
</evidence>
<keyword evidence="7 13" id="KW-0808">Transferase</keyword>
<evidence type="ECO:0000256" key="5">
    <source>
        <dbReference type="ARBA" id="ARBA00022516"/>
    </source>
</evidence>
<feature type="transmembrane region" description="Helical" evidence="14">
    <location>
        <begin position="6"/>
        <end position="25"/>
    </location>
</feature>
<dbReference type="InterPro" id="IPR027417">
    <property type="entry name" value="P-loop_NTPase"/>
</dbReference>
<keyword evidence="10 13" id="KW-0067">ATP-binding</keyword>
<comment type="function">
    <text evidence="1 13">Transfers the gamma-phosphate of ATP to the 4'-position of a tetraacyldisaccharide 1-phosphate intermediate (termed DS-1-P) to form tetraacyldisaccharide 1,4'-bis-phosphate (lipid IVA).</text>
</comment>
<evidence type="ECO:0000256" key="3">
    <source>
        <dbReference type="ARBA" id="ARBA00012071"/>
    </source>
</evidence>
<keyword evidence="9 13" id="KW-0418">Kinase</keyword>
<name>A0A5B8V1D8_9SPHI</name>
<evidence type="ECO:0000256" key="6">
    <source>
        <dbReference type="ARBA" id="ARBA00022556"/>
    </source>
</evidence>
<dbReference type="GO" id="GO:0005886">
    <property type="term" value="C:plasma membrane"/>
    <property type="evidence" value="ECO:0007669"/>
    <property type="project" value="TreeGrafter"/>
</dbReference>
<dbReference type="Pfam" id="PF02606">
    <property type="entry name" value="LpxK"/>
    <property type="match status" value="1"/>
</dbReference>
<evidence type="ECO:0000313" key="16">
    <source>
        <dbReference type="Proteomes" id="UP000321479"/>
    </source>
</evidence>
<dbReference type="Proteomes" id="UP000321479">
    <property type="component" value="Chromosome"/>
</dbReference>
<dbReference type="OrthoDB" id="9766423at2"/>
<dbReference type="InterPro" id="IPR003758">
    <property type="entry name" value="LpxK"/>
</dbReference>
<organism evidence="15 16">
    <name type="scientific">Mucilaginibacter ginsenosidivorans</name>
    <dbReference type="NCBI Taxonomy" id="398053"/>
    <lineage>
        <taxon>Bacteria</taxon>
        <taxon>Pseudomonadati</taxon>
        <taxon>Bacteroidota</taxon>
        <taxon>Sphingobacteriia</taxon>
        <taxon>Sphingobacteriales</taxon>
        <taxon>Sphingobacteriaceae</taxon>
        <taxon>Mucilaginibacter</taxon>
    </lineage>
</organism>
<keyword evidence="8 13" id="KW-0547">Nucleotide-binding</keyword>
<reference evidence="15 16" key="1">
    <citation type="journal article" date="2017" name="Curr. Microbiol.">
        <title>Mucilaginibacter ginsenosidivorans sp. nov., Isolated from Soil of Ginseng Field.</title>
        <authorList>
            <person name="Kim M.M."/>
            <person name="Siddiqi M.Z."/>
            <person name="Im W.T."/>
        </authorList>
    </citation>
    <scope>NUCLEOTIDE SEQUENCE [LARGE SCALE GENOMIC DNA]</scope>
    <source>
        <strain evidence="15 16">Gsoil 3017</strain>
    </source>
</reference>
<dbReference type="EC" id="2.7.1.130" evidence="3 13"/>